<dbReference type="GO" id="GO:0045493">
    <property type="term" value="P:xylan catabolic process"/>
    <property type="evidence" value="ECO:0007669"/>
    <property type="project" value="UniProtKB-KW"/>
</dbReference>
<dbReference type="Proteomes" id="UP000260812">
    <property type="component" value="Unassembled WGS sequence"/>
</dbReference>
<gene>
    <name evidence="9" type="ORF">DWY69_26520</name>
    <name evidence="8" type="ORF">DXC51_06750</name>
</gene>
<proteinExistence type="inferred from homology"/>
<evidence type="ECO:0000313" key="8">
    <source>
        <dbReference type="EMBL" id="RGE63632.1"/>
    </source>
</evidence>
<dbReference type="EMBL" id="QVLU01000037">
    <property type="protein sequence ID" value="RGE64743.1"/>
    <property type="molecule type" value="Genomic_DNA"/>
</dbReference>
<dbReference type="PANTHER" id="PTHR43772:SF2">
    <property type="entry name" value="PUTATIVE (AFU_ORTHOLOGUE AFUA_2G04480)-RELATED"/>
    <property type="match status" value="1"/>
</dbReference>
<keyword evidence="5 7" id="KW-0326">Glycosidase</keyword>
<reference evidence="9 11" key="1">
    <citation type="submission" date="2018-08" db="EMBL/GenBank/DDBJ databases">
        <title>A genome reference for cultivated species of the human gut microbiota.</title>
        <authorList>
            <person name="Zou Y."/>
            <person name="Xue W."/>
            <person name="Luo G."/>
        </authorList>
    </citation>
    <scope>NUCLEOTIDE SEQUENCE [LARGE SCALE GENOMIC DNA]</scope>
    <source>
        <strain evidence="9 11">AF26-4BH</strain>
        <strain evidence="8">TF05-5AC</strain>
    </source>
</reference>
<evidence type="ECO:0000256" key="4">
    <source>
        <dbReference type="ARBA" id="ARBA00023277"/>
    </source>
</evidence>
<dbReference type="Gene3D" id="2.60.120.260">
    <property type="entry name" value="Galactose-binding domain-like"/>
    <property type="match status" value="1"/>
</dbReference>
<evidence type="ECO:0000256" key="6">
    <source>
        <dbReference type="PIRSR" id="PIRSR606710-2"/>
    </source>
</evidence>
<dbReference type="OrthoDB" id="9801455at2"/>
<dbReference type="CDD" id="cd18620">
    <property type="entry name" value="GH43_XylA-like"/>
    <property type="match status" value="1"/>
</dbReference>
<dbReference type="PANTHER" id="PTHR43772">
    <property type="entry name" value="ENDO-1,4-BETA-XYLANASE"/>
    <property type="match status" value="1"/>
</dbReference>
<keyword evidence="2" id="KW-0858">Xylan degradation</keyword>
<name>A0A3E3ICF8_9FIRM</name>
<dbReference type="SUPFAM" id="SSF75005">
    <property type="entry name" value="Arabinanase/levansucrase/invertase"/>
    <property type="match status" value="1"/>
</dbReference>
<dbReference type="Proteomes" id="UP000261166">
    <property type="component" value="Unassembled WGS sequence"/>
</dbReference>
<accession>A0A3E3ICF8</accession>
<keyword evidence="3 7" id="KW-0378">Hydrolase</keyword>
<evidence type="ECO:0000256" key="5">
    <source>
        <dbReference type="ARBA" id="ARBA00023295"/>
    </source>
</evidence>
<organism evidence="9 11">
    <name type="scientific">Eisenbergiella massiliensis</name>
    <dbReference type="NCBI Taxonomy" id="1720294"/>
    <lineage>
        <taxon>Bacteria</taxon>
        <taxon>Bacillati</taxon>
        <taxon>Bacillota</taxon>
        <taxon>Clostridia</taxon>
        <taxon>Lachnospirales</taxon>
        <taxon>Lachnospiraceae</taxon>
        <taxon>Eisenbergiella</taxon>
    </lineage>
</organism>
<dbReference type="GO" id="GO:0004553">
    <property type="term" value="F:hydrolase activity, hydrolyzing O-glycosyl compounds"/>
    <property type="evidence" value="ECO:0007669"/>
    <property type="project" value="InterPro"/>
</dbReference>
<dbReference type="EMBL" id="QVLV01000003">
    <property type="protein sequence ID" value="RGE63632.1"/>
    <property type="molecule type" value="Genomic_DNA"/>
</dbReference>
<keyword evidence="10" id="KW-1185">Reference proteome</keyword>
<dbReference type="RefSeq" id="WP_025488728.1">
    <property type="nucleotide sequence ID" value="NZ_CALBAU010000297.1"/>
</dbReference>
<dbReference type="Pfam" id="PF04616">
    <property type="entry name" value="Glyco_hydro_43"/>
    <property type="match status" value="1"/>
</dbReference>
<evidence type="ECO:0000256" key="7">
    <source>
        <dbReference type="RuleBase" id="RU361187"/>
    </source>
</evidence>
<dbReference type="Gene3D" id="2.115.10.20">
    <property type="entry name" value="Glycosyl hydrolase domain, family 43"/>
    <property type="match status" value="1"/>
</dbReference>
<dbReference type="InterPro" id="IPR052176">
    <property type="entry name" value="Glycosyl_Hydrlase_43_Enz"/>
</dbReference>
<comment type="caution">
    <text evidence="9">The sequence shown here is derived from an EMBL/GenBank/DDBJ whole genome shotgun (WGS) entry which is preliminary data.</text>
</comment>
<protein>
    <submittedName>
        <fullName evidence="9">Alpha-N-arabinofuranosidase</fullName>
    </submittedName>
</protein>
<dbReference type="GeneID" id="97986584"/>
<evidence type="ECO:0000256" key="3">
    <source>
        <dbReference type="ARBA" id="ARBA00022801"/>
    </source>
</evidence>
<feature type="site" description="Important for catalytic activity, responsible for pKa modulation of the active site Glu and correct orientation of both the proton donor and substrate" evidence="6">
    <location>
        <position position="157"/>
    </location>
</feature>
<dbReference type="InterPro" id="IPR006710">
    <property type="entry name" value="Glyco_hydro_43"/>
</dbReference>
<keyword evidence="4" id="KW-0119">Carbohydrate metabolism</keyword>
<evidence type="ECO:0000256" key="1">
    <source>
        <dbReference type="ARBA" id="ARBA00009865"/>
    </source>
</evidence>
<evidence type="ECO:0000313" key="10">
    <source>
        <dbReference type="Proteomes" id="UP000260812"/>
    </source>
</evidence>
<evidence type="ECO:0000313" key="9">
    <source>
        <dbReference type="EMBL" id="RGE64743.1"/>
    </source>
</evidence>
<sequence length="494" mass="54953">MRDGYGFDAQTEDGKKQAVNPYLPGYEYVPDGEPRVFGDRVYIFGSHDTFGGSNFCTGDYVCWSAPVHSLGDWSYEGVIYSRLQDPLNAGGKMYMCAPDVQKGPDGRYYLYYEYDRAVITSVAVCDTPAGKYEFYGYVRRPDGTAYGSLAGDVNNFDPGIFVDDNGRIYLYTGFAPGDGWMKKVMQLRGRRIDGAYCIELESDMLTMKTEPVLIAPGADLAAGTSFREHPFFEASSMRKINGKYYYVYSSVLSHELCYAISDRPDEGFVFGGTLISIGDLGLHGNRIPVNYLGNTHGGMAEILGQWYIFYHRQTNKQKCARQGCAEKLTIREDGSIEQAEMTSCGLNPGPLIAKGTYEARIACNLGYKEPAFAYLKVREKDKKHPFFTQSGTDREDNPDQYIANMRDGAWAGCKYFSFEGETRISVKIRGKAKGVLEISTARNGAPVAALPVRVEETEAWQSVCGAMEKLTGTYALFFRYCGNGAIDFKEFTIG</sequence>
<comment type="similarity">
    <text evidence="1 7">Belongs to the glycosyl hydrolase 43 family.</text>
</comment>
<dbReference type="InterPro" id="IPR023296">
    <property type="entry name" value="Glyco_hydro_beta-prop_sf"/>
</dbReference>
<evidence type="ECO:0000256" key="2">
    <source>
        <dbReference type="ARBA" id="ARBA00022651"/>
    </source>
</evidence>
<dbReference type="AlphaFoldDB" id="A0A3E3ICF8"/>
<keyword evidence="2" id="KW-0624">Polysaccharide degradation</keyword>
<evidence type="ECO:0000313" key="11">
    <source>
        <dbReference type="Proteomes" id="UP000261166"/>
    </source>
</evidence>